<evidence type="ECO:0000313" key="9">
    <source>
        <dbReference type="EMBL" id="CAB4663918.1"/>
    </source>
</evidence>
<dbReference type="SUPFAM" id="SSF57845">
    <property type="entry name" value="B-box zinc-binding domain"/>
    <property type="match status" value="1"/>
</dbReference>
<gene>
    <name evidence="9" type="ORF">UFOPK2334_00127</name>
</gene>
<feature type="transmembrane region" description="Helical" evidence="7">
    <location>
        <begin position="180"/>
        <end position="198"/>
    </location>
</feature>
<feature type="transmembrane region" description="Helical" evidence="7">
    <location>
        <begin position="210"/>
        <end position="237"/>
    </location>
</feature>
<accession>A0A6J6LS83</accession>
<dbReference type="AlphaFoldDB" id="A0A6J6LS83"/>
<keyword evidence="6 7" id="KW-0472">Membrane</keyword>
<evidence type="ECO:0000259" key="8">
    <source>
        <dbReference type="Pfam" id="PF01694"/>
    </source>
</evidence>
<evidence type="ECO:0000256" key="1">
    <source>
        <dbReference type="ARBA" id="ARBA00004141"/>
    </source>
</evidence>
<feature type="transmembrane region" description="Helical" evidence="7">
    <location>
        <begin position="156"/>
        <end position="174"/>
    </location>
</feature>
<protein>
    <submittedName>
        <fullName evidence="9">Unannotated protein</fullName>
    </submittedName>
</protein>
<evidence type="ECO:0000256" key="3">
    <source>
        <dbReference type="ARBA" id="ARBA00022692"/>
    </source>
</evidence>
<comment type="subcellular location">
    <subcellularLocation>
        <location evidence="1">Membrane</location>
        <topology evidence="1">Multi-pass membrane protein</topology>
    </subcellularLocation>
</comment>
<dbReference type="CDD" id="cd19756">
    <property type="entry name" value="Bbox2"/>
    <property type="match status" value="1"/>
</dbReference>
<dbReference type="InterPro" id="IPR035952">
    <property type="entry name" value="Rhomboid-like_sf"/>
</dbReference>
<dbReference type="GO" id="GO:0016020">
    <property type="term" value="C:membrane"/>
    <property type="evidence" value="ECO:0007669"/>
    <property type="project" value="UniProtKB-SubCell"/>
</dbReference>
<dbReference type="PANTHER" id="PTHR43731">
    <property type="entry name" value="RHOMBOID PROTEASE"/>
    <property type="match status" value="1"/>
</dbReference>
<evidence type="ECO:0000256" key="2">
    <source>
        <dbReference type="ARBA" id="ARBA00009045"/>
    </source>
</evidence>
<sequence>MSFPPPILEYCTKHPTTATGRHCTRCGRPACNQCLTQVDVGSHCVDCIKSARPPARERIRFWNASQPLLITRAIIAINVCLYLWVTTGTTVLTSIGAINNRELNMALSQYFIDNGEWYRLISSGFLHYGILHVGMNMFLLWQLGQLLEPALDRGRFVLLYFAAMLGGAVGALLLSPNALTGGASGAVFGLMAAAAVGLQQRGVNPMKTGIGATLVLNLLITFTIPGISVGGHLGGALMGAAVGYAMLEPRWTRTAPWITWAAPLVGMAASVFFIAVFL</sequence>
<name>A0A6J6LS83_9ZZZZ</name>
<dbReference type="SUPFAM" id="SSF144091">
    <property type="entry name" value="Rhomboid-like"/>
    <property type="match status" value="1"/>
</dbReference>
<proteinExistence type="inferred from homology"/>
<evidence type="ECO:0000256" key="4">
    <source>
        <dbReference type="ARBA" id="ARBA00022801"/>
    </source>
</evidence>
<dbReference type="InterPro" id="IPR050925">
    <property type="entry name" value="Rhomboid_protease_S54"/>
</dbReference>
<feature type="transmembrane region" description="Helical" evidence="7">
    <location>
        <begin position="68"/>
        <end position="85"/>
    </location>
</feature>
<dbReference type="Pfam" id="PF01694">
    <property type="entry name" value="Rhomboid"/>
    <property type="match status" value="1"/>
</dbReference>
<keyword evidence="4" id="KW-0378">Hydrolase</keyword>
<feature type="transmembrane region" description="Helical" evidence="7">
    <location>
        <begin position="257"/>
        <end position="277"/>
    </location>
</feature>
<comment type="similarity">
    <text evidence="2">Belongs to the peptidase S54 family.</text>
</comment>
<keyword evidence="5 7" id="KW-1133">Transmembrane helix</keyword>
<feature type="transmembrane region" description="Helical" evidence="7">
    <location>
        <begin position="125"/>
        <end position="144"/>
    </location>
</feature>
<dbReference type="PANTHER" id="PTHR43731:SF14">
    <property type="entry name" value="PRESENILIN-ASSOCIATED RHOMBOID-LIKE PROTEIN, MITOCHONDRIAL"/>
    <property type="match status" value="1"/>
</dbReference>
<evidence type="ECO:0000256" key="7">
    <source>
        <dbReference type="SAM" id="Phobius"/>
    </source>
</evidence>
<feature type="domain" description="Peptidase S54 rhomboid" evidence="8">
    <location>
        <begin position="115"/>
        <end position="247"/>
    </location>
</feature>
<reference evidence="9" key="1">
    <citation type="submission" date="2020-05" db="EMBL/GenBank/DDBJ databases">
        <authorList>
            <person name="Chiriac C."/>
            <person name="Salcher M."/>
            <person name="Ghai R."/>
            <person name="Kavagutti S V."/>
        </authorList>
    </citation>
    <scope>NUCLEOTIDE SEQUENCE</scope>
</reference>
<evidence type="ECO:0000256" key="5">
    <source>
        <dbReference type="ARBA" id="ARBA00022989"/>
    </source>
</evidence>
<evidence type="ECO:0000256" key="6">
    <source>
        <dbReference type="ARBA" id="ARBA00023136"/>
    </source>
</evidence>
<organism evidence="9">
    <name type="scientific">freshwater metagenome</name>
    <dbReference type="NCBI Taxonomy" id="449393"/>
    <lineage>
        <taxon>unclassified sequences</taxon>
        <taxon>metagenomes</taxon>
        <taxon>ecological metagenomes</taxon>
    </lineage>
</organism>
<dbReference type="EMBL" id="CAEZXA010000005">
    <property type="protein sequence ID" value="CAB4663918.1"/>
    <property type="molecule type" value="Genomic_DNA"/>
</dbReference>
<dbReference type="Gene3D" id="1.20.1540.10">
    <property type="entry name" value="Rhomboid-like"/>
    <property type="match status" value="1"/>
</dbReference>
<dbReference type="GO" id="GO:0004252">
    <property type="term" value="F:serine-type endopeptidase activity"/>
    <property type="evidence" value="ECO:0007669"/>
    <property type="project" value="InterPro"/>
</dbReference>
<dbReference type="InterPro" id="IPR022764">
    <property type="entry name" value="Peptidase_S54_rhomboid_dom"/>
</dbReference>
<keyword evidence="3 7" id="KW-0812">Transmembrane</keyword>